<sequence>MVRGDDVQEKPNPIRSEPEEDAAENEVHDEPVTSISSNSFNELTAVEKNNKDECNAQIDSLTPCWDSLPSVILLEIFSYLPRDSRIQASQVCRNWRYALFHPTFWKRITFSLVDHDSILWSRCLSSWFQYSVQEVTIRCESANNFAREALYVLKKLSSNRHLRKISLEPSKCMFEYPNHEVNGKKLLKQLLNILDTSNCLEVLSLGCIEELTEDLTCILKPLRRAHANHLTHLSLASVKDDPDHYAFLELQCSLFENFSKLTILTIDYEHVNNELLLALKSGVMKRFVVHVHGWDGDYVGANNEAWESFSDKNPQCELRLSLIHSYNAVRVLDSEILHPAMPLTHLKVLFCEGINVTALHQLSDWYSSTLQSLIWIDSFNSQENNLLDSLIYDDTHNPDPVVLAAWRCKNLSEIIFIGQKYSADNLRAIVRLTSRLQRLEFAENDIVYEKTCLKNDTINEIKKHMGKQWKLLKDKELPKVVINPLIGDSREVIMPLVLPDQK</sequence>
<organism evidence="1 2">
    <name type="scientific">Eretmocerus hayati</name>
    <dbReference type="NCBI Taxonomy" id="131215"/>
    <lineage>
        <taxon>Eukaryota</taxon>
        <taxon>Metazoa</taxon>
        <taxon>Ecdysozoa</taxon>
        <taxon>Arthropoda</taxon>
        <taxon>Hexapoda</taxon>
        <taxon>Insecta</taxon>
        <taxon>Pterygota</taxon>
        <taxon>Neoptera</taxon>
        <taxon>Endopterygota</taxon>
        <taxon>Hymenoptera</taxon>
        <taxon>Apocrita</taxon>
        <taxon>Proctotrupomorpha</taxon>
        <taxon>Chalcidoidea</taxon>
        <taxon>Aphelinidae</taxon>
        <taxon>Aphelininae</taxon>
        <taxon>Eretmocerus</taxon>
    </lineage>
</organism>
<protein>
    <submittedName>
        <fullName evidence="1">Uncharacterized protein</fullName>
    </submittedName>
</protein>
<evidence type="ECO:0000313" key="1">
    <source>
        <dbReference type="EMBL" id="KAJ8678769.1"/>
    </source>
</evidence>
<dbReference type="EMBL" id="CM056742">
    <property type="protein sequence ID" value="KAJ8678769.1"/>
    <property type="molecule type" value="Genomic_DNA"/>
</dbReference>
<name>A0ACC2P838_9HYME</name>
<evidence type="ECO:0000313" key="2">
    <source>
        <dbReference type="Proteomes" id="UP001239111"/>
    </source>
</evidence>
<comment type="caution">
    <text evidence="1">The sequence shown here is derived from an EMBL/GenBank/DDBJ whole genome shotgun (WGS) entry which is preliminary data.</text>
</comment>
<accession>A0ACC2P838</accession>
<proteinExistence type="predicted"/>
<keyword evidence="2" id="KW-1185">Reference proteome</keyword>
<gene>
    <name evidence="1" type="ORF">QAD02_014556</name>
</gene>
<dbReference type="Proteomes" id="UP001239111">
    <property type="component" value="Chromosome 2"/>
</dbReference>
<reference evidence="1" key="1">
    <citation type="submission" date="2023-04" db="EMBL/GenBank/DDBJ databases">
        <title>A chromosome-level genome assembly of the parasitoid wasp Eretmocerus hayati.</title>
        <authorList>
            <person name="Zhong Y."/>
            <person name="Liu S."/>
            <person name="Liu Y."/>
        </authorList>
    </citation>
    <scope>NUCLEOTIDE SEQUENCE</scope>
    <source>
        <strain evidence="1">ZJU_SS_LIU_2023</strain>
    </source>
</reference>